<keyword evidence="2" id="KW-1185">Reference proteome</keyword>
<accession>A0ACC1DBZ5</accession>
<organism evidence="1 2">
    <name type="scientific">Dendrolimus kikuchii</name>
    <dbReference type="NCBI Taxonomy" id="765133"/>
    <lineage>
        <taxon>Eukaryota</taxon>
        <taxon>Metazoa</taxon>
        <taxon>Ecdysozoa</taxon>
        <taxon>Arthropoda</taxon>
        <taxon>Hexapoda</taxon>
        <taxon>Insecta</taxon>
        <taxon>Pterygota</taxon>
        <taxon>Neoptera</taxon>
        <taxon>Endopterygota</taxon>
        <taxon>Lepidoptera</taxon>
        <taxon>Glossata</taxon>
        <taxon>Ditrysia</taxon>
        <taxon>Bombycoidea</taxon>
        <taxon>Lasiocampidae</taxon>
        <taxon>Dendrolimus</taxon>
    </lineage>
</organism>
<gene>
    <name evidence="1" type="ORF">K1T71_003548</name>
</gene>
<proteinExistence type="predicted"/>
<comment type="caution">
    <text evidence="1">The sequence shown here is derived from an EMBL/GenBank/DDBJ whole genome shotgun (WGS) entry which is preliminary data.</text>
</comment>
<sequence>MPHKRIYGPTYPVVYDKWEADGVNWIIQDLPPEDDEEAVKILVDNLCPDETLCALSELMKDPESVRGISEFWRYYLNERMSLGCYVEEGGTKKLVALNVCLVTCEGEHDEVEIVGEKWKNVYDVLCLMEEKEDAFKYLGLDKLLYAMGLVVKREYRGSKLGAKVLAARRGLALSQGLKGTSTVFTGIASQKVAYMCGFECIAEAPIKHFAELGLKYPKDDETLIKLMVKKFE</sequence>
<name>A0ACC1DBZ5_9NEOP</name>
<evidence type="ECO:0000313" key="2">
    <source>
        <dbReference type="Proteomes" id="UP000824533"/>
    </source>
</evidence>
<reference evidence="1 2" key="1">
    <citation type="journal article" date="2021" name="Front. Genet.">
        <title>Chromosome-Level Genome Assembly Reveals Significant Gene Expansion in the Toll and IMD Signaling Pathways of Dendrolimus kikuchii.</title>
        <authorList>
            <person name="Zhou J."/>
            <person name="Wu P."/>
            <person name="Xiong Z."/>
            <person name="Liu N."/>
            <person name="Zhao N."/>
            <person name="Ji M."/>
            <person name="Qiu Y."/>
            <person name="Yang B."/>
        </authorList>
    </citation>
    <scope>NUCLEOTIDE SEQUENCE [LARGE SCALE GENOMIC DNA]</scope>
    <source>
        <strain evidence="1">Ann1</strain>
    </source>
</reference>
<protein>
    <submittedName>
        <fullName evidence="1">Uncharacterized protein</fullName>
    </submittedName>
</protein>
<dbReference type="Proteomes" id="UP000824533">
    <property type="component" value="Linkage Group LG05"/>
</dbReference>
<dbReference type="EMBL" id="CM034391">
    <property type="protein sequence ID" value="KAJ0181463.1"/>
    <property type="molecule type" value="Genomic_DNA"/>
</dbReference>
<evidence type="ECO:0000313" key="1">
    <source>
        <dbReference type="EMBL" id="KAJ0181463.1"/>
    </source>
</evidence>